<comment type="subcellular location">
    <subcellularLocation>
        <location evidence="1">Cell membrane</location>
        <topology evidence="1">Multi-pass membrane protein</topology>
    </subcellularLocation>
</comment>
<dbReference type="PANTHER" id="PTHR40074">
    <property type="entry name" value="O-ACETYLTRANSFERASE WECH"/>
    <property type="match status" value="1"/>
</dbReference>
<feature type="domain" description="Acyltransferase 3" evidence="8">
    <location>
        <begin position="22"/>
        <end position="360"/>
    </location>
</feature>
<feature type="transmembrane region" description="Helical" evidence="7">
    <location>
        <begin position="96"/>
        <end position="113"/>
    </location>
</feature>
<evidence type="ECO:0000256" key="4">
    <source>
        <dbReference type="ARBA" id="ARBA00022692"/>
    </source>
</evidence>
<feature type="transmembrane region" description="Helical" evidence="7">
    <location>
        <begin position="169"/>
        <end position="187"/>
    </location>
</feature>
<feature type="transmembrane region" description="Helical" evidence="7">
    <location>
        <begin position="340"/>
        <end position="361"/>
    </location>
</feature>
<dbReference type="InterPro" id="IPR002656">
    <property type="entry name" value="Acyl_transf_3_dom"/>
</dbReference>
<reference evidence="9 10" key="1">
    <citation type="submission" date="2020-08" db="EMBL/GenBank/DDBJ databases">
        <title>The Agave Microbiome: Exploring the role of microbial communities in plant adaptations to desert environments.</title>
        <authorList>
            <person name="Partida-Martinez L.P."/>
        </authorList>
    </citation>
    <scope>NUCLEOTIDE SEQUENCE [LARGE SCALE GENOMIC DNA]</scope>
    <source>
        <strain evidence="9 10">AS2.23</strain>
    </source>
</reference>
<evidence type="ECO:0000256" key="5">
    <source>
        <dbReference type="ARBA" id="ARBA00022989"/>
    </source>
</evidence>
<dbReference type="GO" id="GO:0016413">
    <property type="term" value="F:O-acetyltransferase activity"/>
    <property type="evidence" value="ECO:0007669"/>
    <property type="project" value="TreeGrafter"/>
</dbReference>
<feature type="transmembrane region" description="Helical" evidence="7">
    <location>
        <begin position="238"/>
        <end position="260"/>
    </location>
</feature>
<dbReference type="GO" id="GO:0005886">
    <property type="term" value="C:plasma membrane"/>
    <property type="evidence" value="ECO:0007669"/>
    <property type="project" value="UniProtKB-SubCell"/>
</dbReference>
<evidence type="ECO:0000259" key="8">
    <source>
        <dbReference type="Pfam" id="PF01757"/>
    </source>
</evidence>
<dbReference type="Pfam" id="PF01757">
    <property type="entry name" value="Acyl_transf_3"/>
    <property type="match status" value="1"/>
</dbReference>
<dbReference type="EMBL" id="JACHVY010000001">
    <property type="protein sequence ID" value="MBB2899861.1"/>
    <property type="molecule type" value="Genomic_DNA"/>
</dbReference>
<keyword evidence="4 7" id="KW-0812">Transmembrane</keyword>
<dbReference type="PANTHER" id="PTHR40074:SF2">
    <property type="entry name" value="O-ACETYLTRANSFERASE WECH"/>
    <property type="match status" value="1"/>
</dbReference>
<dbReference type="AlphaFoldDB" id="A0A7W4TKA9"/>
<comment type="similarity">
    <text evidence="2">Belongs to the acyltransferase 3 family.</text>
</comment>
<feature type="transmembrane region" description="Helical" evidence="7">
    <location>
        <begin position="312"/>
        <end position="334"/>
    </location>
</feature>
<accession>A0A7W4TKA9</accession>
<feature type="transmembrane region" description="Helical" evidence="7">
    <location>
        <begin position="272"/>
        <end position="291"/>
    </location>
</feature>
<keyword evidence="6 7" id="KW-0472">Membrane</keyword>
<keyword evidence="3" id="KW-1003">Cell membrane</keyword>
<organism evidence="9 10">
    <name type="scientific">Kineococcus radiotolerans</name>
    <dbReference type="NCBI Taxonomy" id="131568"/>
    <lineage>
        <taxon>Bacteria</taxon>
        <taxon>Bacillati</taxon>
        <taxon>Actinomycetota</taxon>
        <taxon>Actinomycetes</taxon>
        <taxon>Kineosporiales</taxon>
        <taxon>Kineosporiaceae</taxon>
        <taxon>Kineococcus</taxon>
    </lineage>
</organism>
<reference evidence="9 10" key="2">
    <citation type="submission" date="2020-08" db="EMBL/GenBank/DDBJ databases">
        <authorList>
            <person name="Partida-Martinez L."/>
            <person name="Huntemann M."/>
            <person name="Clum A."/>
            <person name="Wang J."/>
            <person name="Palaniappan K."/>
            <person name="Ritter S."/>
            <person name="Chen I.-M."/>
            <person name="Stamatis D."/>
            <person name="Reddy T."/>
            <person name="O'Malley R."/>
            <person name="Daum C."/>
            <person name="Shapiro N."/>
            <person name="Ivanova N."/>
            <person name="Kyrpides N."/>
            <person name="Woyke T."/>
        </authorList>
    </citation>
    <scope>NUCLEOTIDE SEQUENCE [LARGE SCALE GENOMIC DNA]</scope>
    <source>
        <strain evidence="9 10">AS2.23</strain>
    </source>
</reference>
<name>A0A7W4TKA9_KINRA</name>
<evidence type="ECO:0000313" key="10">
    <source>
        <dbReference type="Proteomes" id="UP000533269"/>
    </source>
</evidence>
<evidence type="ECO:0000256" key="1">
    <source>
        <dbReference type="ARBA" id="ARBA00004651"/>
    </source>
</evidence>
<gene>
    <name evidence="9" type="ORF">FHR75_000649</name>
</gene>
<feature type="transmembrane region" description="Helical" evidence="7">
    <location>
        <begin position="207"/>
        <end position="226"/>
    </location>
</feature>
<dbReference type="Proteomes" id="UP000533269">
    <property type="component" value="Unassembled WGS sequence"/>
</dbReference>
<evidence type="ECO:0000256" key="2">
    <source>
        <dbReference type="ARBA" id="ARBA00007400"/>
    </source>
</evidence>
<feature type="transmembrane region" description="Helical" evidence="7">
    <location>
        <begin position="65"/>
        <end position="84"/>
    </location>
</feature>
<evidence type="ECO:0000256" key="7">
    <source>
        <dbReference type="SAM" id="Phobius"/>
    </source>
</evidence>
<evidence type="ECO:0000256" key="6">
    <source>
        <dbReference type="ARBA" id="ARBA00023136"/>
    </source>
</evidence>
<evidence type="ECO:0000313" key="9">
    <source>
        <dbReference type="EMBL" id="MBB2899861.1"/>
    </source>
</evidence>
<proteinExistence type="inferred from homology"/>
<dbReference type="RefSeq" id="WP_183390352.1">
    <property type="nucleotide sequence ID" value="NZ_JACHVY010000001.1"/>
</dbReference>
<evidence type="ECO:0000256" key="3">
    <source>
        <dbReference type="ARBA" id="ARBA00022475"/>
    </source>
</evidence>
<feature type="transmembrane region" description="Helical" evidence="7">
    <location>
        <begin position="140"/>
        <end position="162"/>
    </location>
</feature>
<keyword evidence="5 7" id="KW-1133">Transmembrane helix</keyword>
<sequence length="392" mass="42079">MDTTPPGAPAPSTARPPRRHLHEIDVVRLATFTAVIALHSLGSVAEAEVGTGAVLQLLHFGRETFFVVTGFVLVLTGLGKDLGANTATLRFWRKRFALVGLPYAVWTVVYWATRLSGASPWSGQSLGNLLSDLVHGTARYHLYFLQISMQVYLVLPLLLWFVRRTREHHLAVLVASAALQVVWFVLLRHVPAPGGWAQNLWTSPNQLLLTYQFYLLLGAVAAYRYDRVTAWVRAHPRAVALVVGAALLLDLGVYAVQVAVGVDPLVAAEPLQPVFVLWGPAACLGLLALGLHHARRRRPGPVATTVGEAARISFGVYLAHPLVLTGTLDLLGLAHGASGLPVALAVVIAWVCTTLGSAALVELLSRTPVAVAFTGRPRVARARPPERVGAGS</sequence>
<protein>
    <submittedName>
        <fullName evidence="9">Peptidoglycan/LPS O-acetylase OafA/YrhL</fullName>
    </submittedName>
</protein>
<comment type="caution">
    <text evidence="9">The sequence shown here is derived from an EMBL/GenBank/DDBJ whole genome shotgun (WGS) entry which is preliminary data.</text>
</comment>
<dbReference type="GO" id="GO:0009246">
    <property type="term" value="P:enterobacterial common antigen biosynthetic process"/>
    <property type="evidence" value="ECO:0007669"/>
    <property type="project" value="TreeGrafter"/>
</dbReference>